<evidence type="ECO:0000313" key="1">
    <source>
        <dbReference type="EnsemblPlants" id="MELO3C028678.2.1"/>
    </source>
</evidence>
<reference evidence="1" key="1">
    <citation type="submission" date="2023-03" db="UniProtKB">
        <authorList>
            <consortium name="EnsemblPlants"/>
        </authorList>
    </citation>
    <scope>IDENTIFICATION</scope>
</reference>
<proteinExistence type="predicted"/>
<name>A0A9I9E4K8_CUCME</name>
<dbReference type="Gramene" id="MELO3C028678.2.1">
    <property type="protein sequence ID" value="MELO3C028678.2.1"/>
    <property type="gene ID" value="MELO3C028678.2"/>
</dbReference>
<sequence>MASNSFIDKNVVFKRLKAKSENKICFDCNAKREAVKIIRSRSFWGNDPVRVQGLKSDESCTPILLVVNKIYCALVLVL</sequence>
<accession>A0A9I9E4K8</accession>
<protein>
    <submittedName>
        <fullName evidence="1">Uncharacterized protein</fullName>
    </submittedName>
</protein>
<dbReference type="AlphaFoldDB" id="A0A9I9E4K8"/>
<dbReference type="EnsemblPlants" id="MELO3C028678.2.1">
    <property type="protein sequence ID" value="MELO3C028678.2.1"/>
    <property type="gene ID" value="MELO3C028678.2"/>
</dbReference>
<organism evidence="1">
    <name type="scientific">Cucumis melo</name>
    <name type="common">Muskmelon</name>
    <dbReference type="NCBI Taxonomy" id="3656"/>
    <lineage>
        <taxon>Eukaryota</taxon>
        <taxon>Viridiplantae</taxon>
        <taxon>Streptophyta</taxon>
        <taxon>Embryophyta</taxon>
        <taxon>Tracheophyta</taxon>
        <taxon>Spermatophyta</taxon>
        <taxon>Magnoliopsida</taxon>
        <taxon>eudicotyledons</taxon>
        <taxon>Gunneridae</taxon>
        <taxon>Pentapetalae</taxon>
        <taxon>rosids</taxon>
        <taxon>fabids</taxon>
        <taxon>Cucurbitales</taxon>
        <taxon>Cucurbitaceae</taxon>
        <taxon>Benincaseae</taxon>
        <taxon>Cucumis</taxon>
    </lineage>
</organism>